<sequence>MKLSAFVVKQSQRRPYIVSMDVCNTERCAFAAYFSLGRIVTSLCPGDSTALQLWEAEVPLILSQMSATAFFTAMVLNMTSFLFEDSVTKRQLALLSCTIKAAACYSDLLLAMGQLPIVFDAHGSLLIPQRYVQWAVTTPLMVFIISKLVGVLSLACHQSFVPMQMT</sequence>
<dbReference type="Gene3D" id="1.20.1070.10">
    <property type="entry name" value="Rhodopsin 7-helix transmembrane proteins"/>
    <property type="match status" value="1"/>
</dbReference>
<feature type="transmembrane region" description="Helical" evidence="1">
    <location>
        <begin position="131"/>
        <end position="156"/>
    </location>
</feature>
<comment type="caution">
    <text evidence="2">The sequence shown here is derived from an EMBL/GenBank/DDBJ whole genome shotgun (WGS) entry which is preliminary data.</text>
</comment>
<gene>
    <name evidence="2" type="ORF">DUNSADRAFT_8820</name>
</gene>
<dbReference type="EMBL" id="MU069754">
    <property type="protein sequence ID" value="KAF5834464.1"/>
    <property type="molecule type" value="Genomic_DNA"/>
</dbReference>
<organism evidence="2 3">
    <name type="scientific">Dunaliella salina</name>
    <name type="common">Green alga</name>
    <name type="synonym">Protococcus salinus</name>
    <dbReference type="NCBI Taxonomy" id="3046"/>
    <lineage>
        <taxon>Eukaryota</taxon>
        <taxon>Viridiplantae</taxon>
        <taxon>Chlorophyta</taxon>
        <taxon>core chlorophytes</taxon>
        <taxon>Chlorophyceae</taxon>
        <taxon>CS clade</taxon>
        <taxon>Chlamydomonadales</taxon>
        <taxon>Dunaliellaceae</taxon>
        <taxon>Dunaliella</taxon>
    </lineage>
</organism>
<name>A0ABQ7GIR0_DUNSA</name>
<proteinExistence type="predicted"/>
<keyword evidence="3" id="KW-1185">Reference proteome</keyword>
<protein>
    <submittedName>
        <fullName evidence="2">Uncharacterized protein</fullName>
    </submittedName>
</protein>
<keyword evidence="1" id="KW-0472">Membrane</keyword>
<evidence type="ECO:0000313" key="3">
    <source>
        <dbReference type="Proteomes" id="UP000815325"/>
    </source>
</evidence>
<keyword evidence="1" id="KW-0812">Transmembrane</keyword>
<reference evidence="2" key="1">
    <citation type="submission" date="2017-08" db="EMBL/GenBank/DDBJ databases">
        <authorList>
            <person name="Polle J.E."/>
            <person name="Barry K."/>
            <person name="Cushman J."/>
            <person name="Schmutz J."/>
            <person name="Tran D."/>
            <person name="Hathwaick L.T."/>
            <person name="Yim W.C."/>
            <person name="Jenkins J."/>
            <person name="Mckie-Krisberg Z.M."/>
            <person name="Prochnik S."/>
            <person name="Lindquist E."/>
            <person name="Dockter R.B."/>
            <person name="Adam C."/>
            <person name="Molina H."/>
            <person name="Bunkerborg J."/>
            <person name="Jin E."/>
            <person name="Buchheim M."/>
            <person name="Magnuson J."/>
        </authorList>
    </citation>
    <scope>NUCLEOTIDE SEQUENCE</scope>
    <source>
        <strain evidence="2">CCAP 19/18</strain>
    </source>
</reference>
<evidence type="ECO:0000313" key="2">
    <source>
        <dbReference type="EMBL" id="KAF5834464.1"/>
    </source>
</evidence>
<accession>A0ABQ7GIR0</accession>
<dbReference type="Proteomes" id="UP000815325">
    <property type="component" value="Unassembled WGS sequence"/>
</dbReference>
<keyword evidence="1" id="KW-1133">Transmembrane helix</keyword>
<evidence type="ECO:0000256" key="1">
    <source>
        <dbReference type="SAM" id="Phobius"/>
    </source>
</evidence>
<dbReference type="SUPFAM" id="SSF81321">
    <property type="entry name" value="Family A G protein-coupled receptor-like"/>
    <property type="match status" value="1"/>
</dbReference>
<feature type="transmembrane region" description="Helical" evidence="1">
    <location>
        <begin position="61"/>
        <end position="83"/>
    </location>
</feature>
<feature type="transmembrane region" description="Helical" evidence="1">
    <location>
        <begin position="92"/>
        <end position="111"/>
    </location>
</feature>